<dbReference type="EMBL" id="BKCJ010000002">
    <property type="protein sequence ID" value="GEU28212.1"/>
    <property type="molecule type" value="Genomic_DNA"/>
</dbReference>
<dbReference type="InterPro" id="IPR004358">
    <property type="entry name" value="Sig_transdc_His_kin-like_C"/>
</dbReference>
<gene>
    <name evidence="15" type="ORF">Tci_000190</name>
</gene>
<dbReference type="InterPro" id="IPR036097">
    <property type="entry name" value="HisK_dim/P_sf"/>
</dbReference>
<dbReference type="Pfam" id="PF00512">
    <property type="entry name" value="HisKA"/>
    <property type="match status" value="1"/>
</dbReference>
<dbReference type="CDD" id="cd00130">
    <property type="entry name" value="PAS"/>
    <property type="match status" value="1"/>
</dbReference>
<dbReference type="InterPro" id="IPR003594">
    <property type="entry name" value="HATPase_dom"/>
</dbReference>
<dbReference type="Pfam" id="PF08447">
    <property type="entry name" value="PAS_3"/>
    <property type="match status" value="1"/>
</dbReference>
<proteinExistence type="predicted"/>
<dbReference type="InterPro" id="IPR035965">
    <property type="entry name" value="PAS-like_dom_sf"/>
</dbReference>
<dbReference type="AlphaFoldDB" id="A0A699GEG0"/>
<dbReference type="SUPFAM" id="SSF55874">
    <property type="entry name" value="ATPase domain of HSP90 chaperone/DNA topoisomerase II/histidine kinase"/>
    <property type="match status" value="1"/>
</dbReference>
<dbReference type="InterPro" id="IPR003661">
    <property type="entry name" value="HisK_dim/P_dom"/>
</dbReference>
<evidence type="ECO:0000256" key="4">
    <source>
        <dbReference type="ARBA" id="ARBA00022679"/>
    </source>
</evidence>
<feature type="compositionally biased region" description="Low complexity" evidence="10">
    <location>
        <begin position="320"/>
        <end position="330"/>
    </location>
</feature>
<dbReference type="PRINTS" id="PR00344">
    <property type="entry name" value="BCTRLSENSOR"/>
</dbReference>
<dbReference type="InterPro" id="IPR000700">
    <property type="entry name" value="PAS-assoc_C"/>
</dbReference>
<feature type="coiled-coil region" evidence="9">
    <location>
        <begin position="490"/>
        <end position="517"/>
    </location>
</feature>
<feature type="region of interest" description="Disordered" evidence="10">
    <location>
        <begin position="308"/>
        <end position="372"/>
    </location>
</feature>
<dbReference type="SMART" id="SM00091">
    <property type="entry name" value="PAS"/>
    <property type="match status" value="1"/>
</dbReference>
<dbReference type="Pfam" id="PF02518">
    <property type="entry name" value="HATPase_c"/>
    <property type="match status" value="1"/>
</dbReference>
<dbReference type="FunFam" id="3.30.450.20:FF:000099">
    <property type="entry name" value="Sensory box sensor histidine kinase"/>
    <property type="match status" value="1"/>
</dbReference>
<dbReference type="GO" id="GO:0009881">
    <property type="term" value="F:photoreceptor activity"/>
    <property type="evidence" value="ECO:0007669"/>
    <property type="project" value="UniProtKB-KW"/>
</dbReference>
<dbReference type="SUPFAM" id="SSF47384">
    <property type="entry name" value="Homodimeric domain of signal transducing histidine kinase"/>
    <property type="match status" value="1"/>
</dbReference>
<dbReference type="Gene3D" id="3.30.565.10">
    <property type="entry name" value="Histidine kinase-like ATPase, C-terminal domain"/>
    <property type="match status" value="1"/>
</dbReference>
<feature type="modified residue" description="4-aspartylphosphate" evidence="8">
    <location>
        <position position="1128"/>
    </location>
</feature>
<keyword evidence="2 8" id="KW-0597">Phosphoprotein</keyword>
<dbReference type="SMART" id="SM00387">
    <property type="entry name" value="HATPase_c"/>
    <property type="match status" value="1"/>
</dbReference>
<keyword evidence="6" id="KW-0157">Chromophore</keyword>
<keyword evidence="9" id="KW-0175">Coiled coil</keyword>
<evidence type="ECO:0000256" key="5">
    <source>
        <dbReference type="ARBA" id="ARBA00022777"/>
    </source>
</evidence>
<evidence type="ECO:0000259" key="11">
    <source>
        <dbReference type="PROSITE" id="PS50109"/>
    </source>
</evidence>
<dbReference type="Pfam" id="PF00072">
    <property type="entry name" value="Response_reg"/>
    <property type="match status" value="1"/>
</dbReference>
<dbReference type="InterPro" id="IPR001789">
    <property type="entry name" value="Sig_transdc_resp-reg_receiver"/>
</dbReference>
<dbReference type="Gene3D" id="3.30.450.20">
    <property type="entry name" value="PAS domain"/>
    <property type="match status" value="1"/>
</dbReference>
<dbReference type="Gene3D" id="1.10.287.130">
    <property type="match status" value="1"/>
</dbReference>
<feature type="region of interest" description="Disordered" evidence="10">
    <location>
        <begin position="723"/>
        <end position="744"/>
    </location>
</feature>
<dbReference type="SUPFAM" id="SSF55781">
    <property type="entry name" value="GAF domain-like"/>
    <property type="match status" value="1"/>
</dbReference>
<dbReference type="SMART" id="SM00065">
    <property type="entry name" value="GAF"/>
    <property type="match status" value="1"/>
</dbReference>
<dbReference type="GO" id="GO:0009637">
    <property type="term" value="P:response to blue light"/>
    <property type="evidence" value="ECO:0007669"/>
    <property type="project" value="UniProtKB-ARBA"/>
</dbReference>
<dbReference type="InterPro" id="IPR001610">
    <property type="entry name" value="PAC"/>
</dbReference>
<dbReference type="PANTHER" id="PTHR43547">
    <property type="entry name" value="TWO-COMPONENT HISTIDINE KINASE"/>
    <property type="match status" value="1"/>
</dbReference>
<keyword evidence="5" id="KW-0418">Kinase</keyword>
<dbReference type="CDD" id="cd17580">
    <property type="entry name" value="REC_2_DhkD-like"/>
    <property type="match status" value="1"/>
</dbReference>
<dbReference type="CDD" id="cd16922">
    <property type="entry name" value="HATPase_EvgS-ArcB-TorS-like"/>
    <property type="match status" value="1"/>
</dbReference>
<dbReference type="SMART" id="SM00388">
    <property type="entry name" value="HisKA"/>
    <property type="match status" value="1"/>
</dbReference>
<comment type="caution">
    <text evidence="15">The sequence shown here is derived from an EMBL/GenBank/DDBJ whole genome shotgun (WGS) entry which is preliminary data.</text>
</comment>
<sequence>MYALGGAWAARRFGYVRRIRARRTSMPVDSIQAGGCRENRASIAKGPDDRASGPSTYEFWCGWQESNPRPLGRIRLAITIDLAVFADELDPPALAILDDANVARTTHFQQLLALLQHHDIDAPVPHLGHHDSSVITLAAAPPWLCRLPRTLFGMHCNMDKTLHHSWRLSRSSSIKICIRLRVNAYAPPRFDRRSRPGLVPYRPRRFRLMAPRPAAHGRYCAQFSAADGTAVGTATNFRLQRRLCRTDRLAQPARAGRHRAAAATVRLELEPRRARARAPGAQRELPRAQHRCLARQRVHQKTARPVLHAGPRRRPGGGRAVRALPGPGRTQRTRRTRAAPAGRGRQCRRPLPGVRNPARSRPRGGVGRVGGRSAAAIDGRVVRCAVHRRQPAGNVRCRTGPPGTPAQAGAGIAVRLGLWRRADPSPGISRPLVAKTLRYRLAANRLATNLAQPAGKGGASRSLQPHMISPNEPTDAAPVSSTDDAALTDQQRAHEELLTARESLRQSERELRALADSMPQLAWIAEQDGAMIWYNRRWYDYTGVTPQQMAGDGWRHVYAPDCVGAIEQLWEQCRLTGEPFELEIPIRGANGEFRWFLVRANAVRNSSGQLVRWFGTSTDVDQVKRAQEALRDETAALELVNRTGTALASRRDLHPLLQELTDAATSISGARYGAFFYEGVDDDGETVMRHTLSDSARASFADFCASRAAALLGSGRHNSGPVRSVDLPVEADDPHAGPNPGLPPGRPLVRSYLAVPVALSSGTVIGCLFFGHPEPGMFTERTERIIVGIAAQAAIAIDNARLYEASQQAAEERKLLLDSEREARAEAERNSQMKDEFLATLSHELRTPLTAILGWSQVLRRGVRDEADLHRGLQTIERNARAQAQLIEDLLDMSSIASGKVRLELLPLSPTAIAAAAIDTVRPAAEAKQIEIRTQFAENAGMVSGDASRLQQIIWNLLTNAIKFTPRDGVVTVSVEREGDQVAIAVGDTGVGIAPDFIGHVFERFRQADATTTRKHGGLGLGLAIAKHLVEQHGGTIGASSDGADCGACFTVRLPRRAGKNDAPPSAHCAAPHDLAGVQVLVVDDDQDARELIRRILHDCHAEVLLAATAPEALSLLEQARPTLLISDLGMPDIDGYGLLQRIRALGPERGGNVPAIALTAFARVEDRMKALSSGFLAHISKPVEPVELIEKVAALCAELGKNNESSPAT</sequence>
<feature type="domain" description="Response regulatory" evidence="12">
    <location>
        <begin position="1079"/>
        <end position="1197"/>
    </location>
</feature>
<feature type="domain" description="Histidine kinase" evidence="11">
    <location>
        <begin position="840"/>
        <end position="1058"/>
    </location>
</feature>
<evidence type="ECO:0000256" key="10">
    <source>
        <dbReference type="SAM" id="MobiDB-lite"/>
    </source>
</evidence>
<dbReference type="InterPro" id="IPR011006">
    <property type="entry name" value="CheY-like_superfamily"/>
</dbReference>
<dbReference type="SUPFAM" id="SSF52172">
    <property type="entry name" value="CheY-like"/>
    <property type="match status" value="1"/>
</dbReference>
<dbReference type="PROSITE" id="PS50109">
    <property type="entry name" value="HIS_KIN"/>
    <property type="match status" value="1"/>
</dbReference>
<evidence type="ECO:0000259" key="12">
    <source>
        <dbReference type="PROSITE" id="PS50110"/>
    </source>
</evidence>
<evidence type="ECO:0000256" key="1">
    <source>
        <dbReference type="ARBA" id="ARBA00022543"/>
    </source>
</evidence>
<dbReference type="InterPro" id="IPR003018">
    <property type="entry name" value="GAF"/>
</dbReference>
<dbReference type="InterPro" id="IPR013655">
    <property type="entry name" value="PAS_fold_3"/>
</dbReference>
<dbReference type="InterPro" id="IPR005467">
    <property type="entry name" value="His_kinase_dom"/>
</dbReference>
<feature type="region of interest" description="Disordered" evidence="10">
    <location>
        <begin position="452"/>
        <end position="485"/>
    </location>
</feature>
<organism evidence="15">
    <name type="scientific">Tanacetum cinerariifolium</name>
    <name type="common">Dalmatian daisy</name>
    <name type="synonym">Chrysanthemum cinerariifolium</name>
    <dbReference type="NCBI Taxonomy" id="118510"/>
    <lineage>
        <taxon>Eukaryota</taxon>
        <taxon>Viridiplantae</taxon>
        <taxon>Streptophyta</taxon>
        <taxon>Embryophyta</taxon>
        <taxon>Tracheophyta</taxon>
        <taxon>Spermatophyta</taxon>
        <taxon>Magnoliopsida</taxon>
        <taxon>eudicotyledons</taxon>
        <taxon>Gunneridae</taxon>
        <taxon>Pentapetalae</taxon>
        <taxon>asterids</taxon>
        <taxon>campanulids</taxon>
        <taxon>Asterales</taxon>
        <taxon>Asteraceae</taxon>
        <taxon>Asteroideae</taxon>
        <taxon>Anthemideae</taxon>
        <taxon>Anthemidinae</taxon>
        <taxon>Tanacetum</taxon>
    </lineage>
</organism>
<evidence type="ECO:0000256" key="9">
    <source>
        <dbReference type="SAM" id="Coils"/>
    </source>
</evidence>
<dbReference type="PROSITE" id="PS50113">
    <property type="entry name" value="PAC"/>
    <property type="match status" value="1"/>
</dbReference>
<protein>
    <submittedName>
        <fullName evidence="15">Ethylene receptor 1-like</fullName>
    </submittedName>
</protein>
<keyword evidence="3" id="KW-0716">Sensory transduction</keyword>
<evidence type="ECO:0000256" key="3">
    <source>
        <dbReference type="ARBA" id="ARBA00022606"/>
    </source>
</evidence>
<dbReference type="CDD" id="cd00082">
    <property type="entry name" value="HisKA"/>
    <property type="match status" value="1"/>
</dbReference>
<reference evidence="15" key="1">
    <citation type="journal article" date="2019" name="Sci. Rep.">
        <title>Draft genome of Tanacetum cinerariifolium, the natural source of mosquito coil.</title>
        <authorList>
            <person name="Yamashiro T."/>
            <person name="Shiraishi A."/>
            <person name="Satake H."/>
            <person name="Nakayama K."/>
        </authorList>
    </citation>
    <scope>NUCLEOTIDE SEQUENCE</scope>
</reference>
<evidence type="ECO:0000256" key="7">
    <source>
        <dbReference type="ARBA" id="ARBA00023170"/>
    </source>
</evidence>
<keyword evidence="7 15" id="KW-0675">Receptor</keyword>
<evidence type="ECO:0000256" key="6">
    <source>
        <dbReference type="ARBA" id="ARBA00022991"/>
    </source>
</evidence>
<dbReference type="Gene3D" id="3.40.50.2300">
    <property type="match status" value="1"/>
</dbReference>
<evidence type="ECO:0000256" key="8">
    <source>
        <dbReference type="PROSITE-ProRule" id="PRU00169"/>
    </source>
</evidence>
<evidence type="ECO:0000259" key="13">
    <source>
        <dbReference type="PROSITE" id="PS50112"/>
    </source>
</evidence>
<evidence type="ECO:0000259" key="14">
    <source>
        <dbReference type="PROSITE" id="PS50113"/>
    </source>
</evidence>
<dbReference type="SMART" id="SM00448">
    <property type="entry name" value="REC"/>
    <property type="match status" value="1"/>
</dbReference>
<evidence type="ECO:0000256" key="2">
    <source>
        <dbReference type="ARBA" id="ARBA00022553"/>
    </source>
</evidence>
<dbReference type="GO" id="GO:0000155">
    <property type="term" value="F:phosphorelay sensor kinase activity"/>
    <property type="evidence" value="ECO:0007669"/>
    <property type="project" value="InterPro"/>
</dbReference>
<dbReference type="InterPro" id="IPR029016">
    <property type="entry name" value="GAF-like_dom_sf"/>
</dbReference>
<dbReference type="NCBIfam" id="TIGR00229">
    <property type="entry name" value="sensory_box"/>
    <property type="match status" value="1"/>
</dbReference>
<feature type="domain" description="PAC" evidence="14">
    <location>
        <begin position="580"/>
        <end position="632"/>
    </location>
</feature>
<dbReference type="InterPro" id="IPR036890">
    <property type="entry name" value="HATPase_C_sf"/>
</dbReference>
<evidence type="ECO:0000313" key="15">
    <source>
        <dbReference type="EMBL" id="GEU28212.1"/>
    </source>
</evidence>
<dbReference type="PROSITE" id="PS50112">
    <property type="entry name" value="PAS"/>
    <property type="match status" value="1"/>
</dbReference>
<dbReference type="PANTHER" id="PTHR43547:SF2">
    <property type="entry name" value="HYBRID SIGNAL TRANSDUCTION HISTIDINE KINASE C"/>
    <property type="match status" value="1"/>
</dbReference>
<dbReference type="PROSITE" id="PS50110">
    <property type="entry name" value="RESPONSE_REGULATORY"/>
    <property type="match status" value="1"/>
</dbReference>
<keyword evidence="4" id="KW-0808">Transferase</keyword>
<dbReference type="SUPFAM" id="SSF55785">
    <property type="entry name" value="PYP-like sensor domain (PAS domain)"/>
    <property type="match status" value="1"/>
</dbReference>
<dbReference type="InterPro" id="IPR000014">
    <property type="entry name" value="PAS"/>
</dbReference>
<name>A0A699GEG0_TANCI</name>
<dbReference type="Pfam" id="PF13185">
    <property type="entry name" value="GAF_2"/>
    <property type="match status" value="1"/>
</dbReference>
<dbReference type="SMART" id="SM00086">
    <property type="entry name" value="PAC"/>
    <property type="match status" value="1"/>
</dbReference>
<dbReference type="Gene3D" id="3.30.450.40">
    <property type="match status" value="1"/>
</dbReference>
<keyword evidence="1" id="KW-0600">Photoreceptor protein</keyword>
<accession>A0A699GEG0</accession>
<feature type="domain" description="PAS" evidence="13">
    <location>
        <begin position="507"/>
        <end position="551"/>
    </location>
</feature>
<dbReference type="FunFam" id="3.30.565.10:FF:000010">
    <property type="entry name" value="Sensor histidine kinase RcsC"/>
    <property type="match status" value="1"/>
</dbReference>